<keyword evidence="16" id="KW-0449">Lipoprotein</keyword>
<dbReference type="PROSITE" id="PS50050">
    <property type="entry name" value="TNFR_NGFR_2"/>
    <property type="match status" value="2"/>
</dbReference>
<dbReference type="OrthoDB" id="8848202at2759"/>
<evidence type="ECO:0000256" key="14">
    <source>
        <dbReference type="ARBA" id="ARBA00023170"/>
    </source>
</evidence>
<dbReference type="Gene3D" id="1.10.533.10">
    <property type="entry name" value="Death Domain, Fas"/>
    <property type="match status" value="1"/>
</dbReference>
<keyword evidence="8" id="KW-0677">Repeat</keyword>
<keyword evidence="4" id="KW-1003">Cell membrane</keyword>
<dbReference type="GO" id="GO:0043066">
    <property type="term" value="P:negative regulation of apoptotic process"/>
    <property type="evidence" value="ECO:0007669"/>
    <property type="project" value="TreeGrafter"/>
</dbReference>
<evidence type="ECO:0000259" key="24">
    <source>
        <dbReference type="PROSITE" id="PS50050"/>
    </source>
</evidence>
<dbReference type="SMART" id="SM00208">
    <property type="entry name" value="TNFR"/>
    <property type="match status" value="2"/>
</dbReference>
<feature type="domain" description="Death" evidence="23">
    <location>
        <begin position="239"/>
        <end position="307"/>
    </location>
</feature>
<reference evidence="26" key="1">
    <citation type="submission" date="2025-08" db="UniProtKB">
        <authorList>
            <consortium name="RefSeq"/>
        </authorList>
    </citation>
    <scope>IDENTIFICATION</scope>
</reference>
<evidence type="ECO:0000256" key="20">
    <source>
        <dbReference type="PROSITE-ProRule" id="PRU00206"/>
    </source>
</evidence>
<dbReference type="GO" id="GO:0009897">
    <property type="term" value="C:external side of plasma membrane"/>
    <property type="evidence" value="ECO:0007669"/>
    <property type="project" value="TreeGrafter"/>
</dbReference>
<dbReference type="CDD" id="cd10579">
    <property type="entry name" value="TNFRSF6"/>
    <property type="match status" value="1"/>
</dbReference>
<accession>A0A1U7UUP5</accession>
<dbReference type="GeneID" id="103273943"/>
<evidence type="ECO:0000256" key="8">
    <source>
        <dbReference type="ARBA" id="ARBA00022737"/>
    </source>
</evidence>
<dbReference type="SUPFAM" id="SSF57586">
    <property type="entry name" value="TNF receptor-like"/>
    <property type="match status" value="2"/>
</dbReference>
<dbReference type="PRINTS" id="PR01680">
    <property type="entry name" value="TNFACTORR6"/>
</dbReference>
<dbReference type="CTD" id="355"/>
<dbReference type="InterPro" id="IPR033998">
    <property type="entry name" value="TNFRSF6_death"/>
</dbReference>
<evidence type="ECO:0000313" key="26">
    <source>
        <dbReference type="RefSeq" id="XP_008069596.1"/>
    </source>
</evidence>
<proteinExistence type="predicted"/>
<dbReference type="PANTHER" id="PTHR46874:SF1">
    <property type="entry name" value="TUMOR NECROSIS FACTOR RECEPTOR SUPERFAMILY MEMBER 6"/>
    <property type="match status" value="1"/>
</dbReference>
<evidence type="ECO:0000256" key="10">
    <source>
        <dbReference type="ARBA" id="ARBA00022989"/>
    </source>
</evidence>
<gene>
    <name evidence="26" type="primary">FAS</name>
</gene>
<keyword evidence="13" id="KW-1015">Disulfide bond</keyword>
<dbReference type="GO" id="GO:0005031">
    <property type="term" value="F:tumor necrosis factor receptor activity"/>
    <property type="evidence" value="ECO:0007669"/>
    <property type="project" value="TreeGrafter"/>
</dbReference>
<keyword evidence="6" id="KW-0053">Apoptosis</keyword>
<evidence type="ECO:0000256" key="11">
    <source>
        <dbReference type="ARBA" id="ARBA00023136"/>
    </source>
</evidence>
<dbReference type="GO" id="GO:0031265">
    <property type="term" value="C:CD95 death-inducing signaling complex"/>
    <property type="evidence" value="ECO:0007669"/>
    <property type="project" value="UniProtKB-ARBA"/>
</dbReference>
<dbReference type="FunFam" id="1.10.533.10:FF:000057">
    <property type="entry name" value="Tumor necrosis factor receptor superfamily member 6"/>
    <property type="match status" value="1"/>
</dbReference>
<feature type="chain" id="PRO_5010560717" description="Tumor necrosis factor receptor superfamily member 6" evidence="22">
    <location>
        <begin position="26"/>
        <end position="330"/>
    </location>
</feature>
<dbReference type="SMART" id="SM00005">
    <property type="entry name" value="DEATH"/>
    <property type="match status" value="1"/>
</dbReference>
<organism evidence="25 26">
    <name type="scientific">Carlito syrichta</name>
    <name type="common">Philippine tarsier</name>
    <name type="synonym">Tarsius syrichta</name>
    <dbReference type="NCBI Taxonomy" id="1868482"/>
    <lineage>
        <taxon>Eukaryota</taxon>
        <taxon>Metazoa</taxon>
        <taxon>Chordata</taxon>
        <taxon>Craniata</taxon>
        <taxon>Vertebrata</taxon>
        <taxon>Euteleostomi</taxon>
        <taxon>Mammalia</taxon>
        <taxon>Eutheria</taxon>
        <taxon>Euarchontoglires</taxon>
        <taxon>Primates</taxon>
        <taxon>Haplorrhini</taxon>
        <taxon>Tarsiiformes</taxon>
        <taxon>Tarsiidae</taxon>
        <taxon>Carlito</taxon>
    </lineage>
</organism>
<evidence type="ECO:0000256" key="7">
    <source>
        <dbReference type="ARBA" id="ARBA00022729"/>
    </source>
</evidence>
<protein>
    <recommendedName>
        <fullName evidence="3">Tumor necrosis factor receptor superfamily member 6</fullName>
    </recommendedName>
    <alternativeName>
        <fullName evidence="18">Apo-1 antigen</fullName>
    </alternativeName>
    <alternativeName>
        <fullName evidence="19">Apoptosis-mediating surface antigen FAS</fullName>
    </alternativeName>
    <alternativeName>
        <fullName evidence="17">FASLG receptor</fullName>
    </alternativeName>
</protein>
<evidence type="ECO:0000256" key="4">
    <source>
        <dbReference type="ARBA" id="ARBA00022475"/>
    </source>
</evidence>
<dbReference type="GO" id="GO:0097049">
    <property type="term" value="P:motor neuron apoptotic process"/>
    <property type="evidence" value="ECO:0007669"/>
    <property type="project" value="TreeGrafter"/>
</dbReference>
<keyword evidence="12" id="KW-0564">Palmitate</keyword>
<dbReference type="GO" id="GO:0006924">
    <property type="term" value="P:activation-induced cell death of T cells"/>
    <property type="evidence" value="ECO:0007669"/>
    <property type="project" value="TreeGrafter"/>
</dbReference>
<evidence type="ECO:0000313" key="25">
    <source>
        <dbReference type="Proteomes" id="UP000189704"/>
    </source>
</evidence>
<comment type="subcellular location">
    <subcellularLocation>
        <location evidence="1">Cell membrane</location>
        <topology evidence="1">Single-pass type I membrane protein</topology>
    </subcellularLocation>
    <subcellularLocation>
        <location evidence="2">Membrane raft</location>
    </subcellularLocation>
</comment>
<dbReference type="FunFam" id="2.10.50.10:FF:000021">
    <property type="entry name" value="Tumor necrosis factor receptor superfamily member 6"/>
    <property type="match status" value="1"/>
</dbReference>
<evidence type="ECO:0000256" key="2">
    <source>
        <dbReference type="ARBA" id="ARBA00004285"/>
    </source>
</evidence>
<dbReference type="Gene3D" id="2.10.50.10">
    <property type="entry name" value="Tumor Necrosis Factor Receptor, subunit A, domain 2"/>
    <property type="match status" value="2"/>
</dbReference>
<dbReference type="GO" id="GO:0097527">
    <property type="term" value="P:necroptotic signaling pathway"/>
    <property type="evidence" value="ECO:0007669"/>
    <property type="project" value="TreeGrafter"/>
</dbReference>
<keyword evidence="9" id="KW-0112">Calmodulin-binding</keyword>
<feature type="transmembrane region" description="Helical" evidence="21">
    <location>
        <begin position="174"/>
        <end position="192"/>
    </location>
</feature>
<comment type="caution">
    <text evidence="20">Lacks conserved residue(s) required for the propagation of feature annotation.</text>
</comment>
<dbReference type="STRING" id="1868482.ENSTSYP00000006670"/>
<evidence type="ECO:0000256" key="3">
    <source>
        <dbReference type="ARBA" id="ARBA00015761"/>
    </source>
</evidence>
<evidence type="ECO:0000256" key="9">
    <source>
        <dbReference type="ARBA" id="ARBA00022860"/>
    </source>
</evidence>
<dbReference type="SUPFAM" id="SSF47986">
    <property type="entry name" value="DEATH domain"/>
    <property type="match status" value="1"/>
</dbReference>
<sequence>MRDTWVVLPLVLTSVAGLWSKSVNAQVTDINPKGLELGKNITKIKIRSVDGQHHEDQLCQKFCPPGFRKEKECTADGDEPVCVSCQEGKEYTDKNHFSSRCRLCRFCDEGHGLEVEKNCTRIQNTKCRCKSNFFCNASVCEHCDPCSKCEHGIIEKCTLTSNTKCKQNGSSSNLLWLCILLPILGIIAAWVLRKHKKCSNKNQGHQESKMEIVPINSSDVDLSDYITTIAELMTIKQVKKFVRKNGVDETKIDEIMNDNLRDTAEQKVQLLNTWYQVHGKKDAYNTLIDNLKKANLCAVADKIRDIVRKDITSRHENSNFRNENESQSLV</sequence>
<keyword evidence="11 21" id="KW-0472">Membrane</keyword>
<keyword evidence="25" id="KW-1185">Reference proteome</keyword>
<dbReference type="PROSITE" id="PS50017">
    <property type="entry name" value="DEATH_DOMAIN"/>
    <property type="match status" value="1"/>
</dbReference>
<keyword evidence="15" id="KW-0325">Glycoprotein</keyword>
<evidence type="ECO:0000256" key="15">
    <source>
        <dbReference type="ARBA" id="ARBA00023180"/>
    </source>
</evidence>
<dbReference type="GO" id="GO:0045121">
    <property type="term" value="C:membrane raft"/>
    <property type="evidence" value="ECO:0007669"/>
    <property type="project" value="UniProtKB-SubCell"/>
</dbReference>
<dbReference type="KEGG" id="csyr:103273943"/>
<keyword evidence="14 26" id="KW-0675">Receptor</keyword>
<evidence type="ECO:0000256" key="22">
    <source>
        <dbReference type="SAM" id="SignalP"/>
    </source>
</evidence>
<dbReference type="AlphaFoldDB" id="A0A1U7UUP5"/>
<dbReference type="GO" id="GO:0005516">
    <property type="term" value="F:calmodulin binding"/>
    <property type="evidence" value="ECO:0007669"/>
    <property type="project" value="UniProtKB-KW"/>
</dbReference>
<evidence type="ECO:0000256" key="17">
    <source>
        <dbReference type="ARBA" id="ARBA00030181"/>
    </source>
</evidence>
<dbReference type="GO" id="GO:0097192">
    <property type="term" value="P:extrinsic apoptotic signaling pathway in absence of ligand"/>
    <property type="evidence" value="ECO:0007669"/>
    <property type="project" value="TreeGrafter"/>
</dbReference>
<keyword evidence="7 22" id="KW-0732">Signal</keyword>
<feature type="domain" description="TNFR-Cys" evidence="24">
    <location>
        <begin position="128"/>
        <end position="165"/>
    </location>
</feature>
<evidence type="ECO:0000256" key="19">
    <source>
        <dbReference type="ARBA" id="ARBA00032502"/>
    </source>
</evidence>
<name>A0A1U7UUP5_CARSF</name>
<dbReference type="PANTHER" id="PTHR46874">
    <property type="entry name" value="TUMOR NECROSIS FACTOR RECEPTOR SUPERFAMILY MEMBER 6"/>
    <property type="match status" value="1"/>
</dbReference>
<evidence type="ECO:0000256" key="18">
    <source>
        <dbReference type="ARBA" id="ARBA00032338"/>
    </source>
</evidence>
<evidence type="ECO:0000256" key="6">
    <source>
        <dbReference type="ARBA" id="ARBA00022703"/>
    </source>
</evidence>
<dbReference type="Pfam" id="PF00020">
    <property type="entry name" value="TNFR_c6"/>
    <property type="match status" value="1"/>
</dbReference>
<feature type="repeat" description="TNFR-Cys" evidence="20">
    <location>
        <begin position="128"/>
        <end position="165"/>
    </location>
</feature>
<dbReference type="InterPro" id="IPR033999">
    <property type="entry name" value="TNFRSF6_N"/>
</dbReference>
<feature type="signal peptide" evidence="22">
    <location>
        <begin position="1"/>
        <end position="25"/>
    </location>
</feature>
<feature type="domain" description="TNFR-Cys" evidence="24">
    <location>
        <begin position="84"/>
        <end position="127"/>
    </location>
</feature>
<dbReference type="Proteomes" id="UP000189704">
    <property type="component" value="Unplaced"/>
</dbReference>
<keyword evidence="10 21" id="KW-1133">Transmembrane helix</keyword>
<dbReference type="CDD" id="cd08316">
    <property type="entry name" value="Death_FAS_TNFRSF6"/>
    <property type="match status" value="1"/>
</dbReference>
<dbReference type="InterPro" id="IPR011029">
    <property type="entry name" value="DEATH-like_dom_sf"/>
</dbReference>
<evidence type="ECO:0000256" key="16">
    <source>
        <dbReference type="ARBA" id="ARBA00023288"/>
    </source>
</evidence>
<evidence type="ECO:0000256" key="12">
    <source>
        <dbReference type="ARBA" id="ARBA00023139"/>
    </source>
</evidence>
<dbReference type="RefSeq" id="XP_008069596.1">
    <property type="nucleotide sequence ID" value="XM_008071405.1"/>
</dbReference>
<evidence type="ECO:0000256" key="13">
    <source>
        <dbReference type="ARBA" id="ARBA00023157"/>
    </source>
</evidence>
<dbReference type="InterPro" id="IPR008063">
    <property type="entry name" value="Fas_rcpt"/>
</dbReference>
<dbReference type="InterPro" id="IPR001368">
    <property type="entry name" value="TNFR/NGFR_Cys_rich_reg"/>
</dbReference>
<dbReference type="InterPro" id="IPR000488">
    <property type="entry name" value="Death_dom"/>
</dbReference>
<evidence type="ECO:0000259" key="23">
    <source>
        <dbReference type="PROSITE" id="PS50017"/>
    </source>
</evidence>
<evidence type="ECO:0000256" key="1">
    <source>
        <dbReference type="ARBA" id="ARBA00004251"/>
    </source>
</evidence>
<feature type="repeat" description="TNFR-Cys" evidence="20">
    <location>
        <begin position="84"/>
        <end position="127"/>
    </location>
</feature>
<evidence type="ECO:0000256" key="5">
    <source>
        <dbReference type="ARBA" id="ARBA00022692"/>
    </source>
</evidence>
<keyword evidence="5 21" id="KW-0812">Transmembrane</keyword>
<dbReference type="Pfam" id="PF00531">
    <property type="entry name" value="Death"/>
    <property type="match status" value="1"/>
</dbReference>
<dbReference type="GO" id="GO:0006955">
    <property type="term" value="P:immune response"/>
    <property type="evidence" value="ECO:0007669"/>
    <property type="project" value="InterPro"/>
</dbReference>
<dbReference type="GO" id="GO:0032872">
    <property type="term" value="P:regulation of stress-activated MAPK cascade"/>
    <property type="evidence" value="ECO:0007669"/>
    <property type="project" value="TreeGrafter"/>
</dbReference>
<evidence type="ECO:0000256" key="21">
    <source>
        <dbReference type="SAM" id="Phobius"/>
    </source>
</evidence>